<dbReference type="InterPro" id="IPR017871">
    <property type="entry name" value="ABC_transporter-like_CS"/>
</dbReference>
<dbReference type="PROSITE" id="PS50893">
    <property type="entry name" value="ABC_TRANSPORTER_2"/>
    <property type="match status" value="2"/>
</dbReference>
<dbReference type="PANTHER" id="PTHR43790:SF9">
    <property type="entry name" value="GALACTOFURANOSE TRANSPORTER ATP-BINDING PROTEIN YTFR"/>
    <property type="match status" value="1"/>
</dbReference>
<evidence type="ECO:0000256" key="6">
    <source>
        <dbReference type="ARBA" id="ARBA00022737"/>
    </source>
</evidence>
<dbReference type="SMART" id="SM00382">
    <property type="entry name" value="AAA"/>
    <property type="match status" value="2"/>
</dbReference>
<keyword evidence="10" id="KW-0472">Membrane</keyword>
<evidence type="ECO:0000256" key="1">
    <source>
        <dbReference type="ARBA" id="ARBA00004202"/>
    </source>
</evidence>
<dbReference type="FunFam" id="3.40.50.300:FF:000127">
    <property type="entry name" value="Ribose import ATP-binding protein RbsA"/>
    <property type="match status" value="1"/>
</dbReference>
<comment type="subcellular location">
    <subcellularLocation>
        <location evidence="1">Cell membrane</location>
        <topology evidence="1">Peripheral membrane protein</topology>
    </subcellularLocation>
</comment>
<dbReference type="InterPro" id="IPR027417">
    <property type="entry name" value="P-loop_NTPase"/>
</dbReference>
<dbReference type="AlphaFoldDB" id="A0A2G9WPV0"/>
<dbReference type="Pfam" id="PF00005">
    <property type="entry name" value="ABC_tran"/>
    <property type="match status" value="2"/>
</dbReference>
<evidence type="ECO:0000256" key="9">
    <source>
        <dbReference type="ARBA" id="ARBA00022967"/>
    </source>
</evidence>
<evidence type="ECO:0000256" key="10">
    <source>
        <dbReference type="ARBA" id="ARBA00023136"/>
    </source>
</evidence>
<evidence type="ECO:0000313" key="12">
    <source>
        <dbReference type="EMBL" id="PIO96738.1"/>
    </source>
</evidence>
<evidence type="ECO:0000256" key="3">
    <source>
        <dbReference type="ARBA" id="ARBA00022448"/>
    </source>
</evidence>
<dbReference type="InterPro" id="IPR003593">
    <property type="entry name" value="AAA+_ATPase"/>
</dbReference>
<dbReference type="RefSeq" id="WP_100082979.1">
    <property type="nucleotide sequence ID" value="NZ_NQVN01000026.1"/>
</dbReference>
<dbReference type="SUPFAM" id="SSF52540">
    <property type="entry name" value="P-loop containing nucleoside triphosphate hydrolases"/>
    <property type="match status" value="2"/>
</dbReference>
<keyword evidence="7" id="KW-0547">Nucleotide-binding</keyword>
<feature type="domain" description="ABC transporter" evidence="11">
    <location>
        <begin position="266"/>
        <end position="507"/>
    </location>
</feature>
<organism evidence="12 13">
    <name type="scientific">Pleomorphomonas carboxyditropha</name>
    <dbReference type="NCBI Taxonomy" id="2023338"/>
    <lineage>
        <taxon>Bacteria</taxon>
        <taxon>Pseudomonadati</taxon>
        <taxon>Pseudomonadota</taxon>
        <taxon>Alphaproteobacteria</taxon>
        <taxon>Hyphomicrobiales</taxon>
        <taxon>Pleomorphomonadaceae</taxon>
        <taxon>Pleomorphomonas</taxon>
    </lineage>
</organism>
<feature type="domain" description="ABC transporter" evidence="11">
    <location>
        <begin position="16"/>
        <end position="253"/>
    </location>
</feature>
<protein>
    <recommendedName>
        <fullName evidence="11">ABC transporter domain-containing protein</fullName>
    </recommendedName>
</protein>
<dbReference type="GO" id="GO:0005886">
    <property type="term" value="C:plasma membrane"/>
    <property type="evidence" value="ECO:0007669"/>
    <property type="project" value="UniProtKB-SubCell"/>
</dbReference>
<dbReference type="PANTHER" id="PTHR43790">
    <property type="entry name" value="CARBOHYDRATE TRANSPORT ATP-BINDING PROTEIN MG119-RELATED"/>
    <property type="match status" value="1"/>
</dbReference>
<gene>
    <name evidence="12" type="ORF">CJ014_23640</name>
</gene>
<proteinExistence type="inferred from homology"/>
<comment type="similarity">
    <text evidence="2">Belongs to the ABC transporter superfamily.</text>
</comment>
<dbReference type="GO" id="GO:0016887">
    <property type="term" value="F:ATP hydrolysis activity"/>
    <property type="evidence" value="ECO:0007669"/>
    <property type="project" value="InterPro"/>
</dbReference>
<evidence type="ECO:0000313" key="13">
    <source>
        <dbReference type="Proteomes" id="UP000231070"/>
    </source>
</evidence>
<dbReference type="OrthoDB" id="9805029at2"/>
<dbReference type="Gene3D" id="3.40.50.300">
    <property type="entry name" value="P-loop containing nucleotide triphosphate hydrolases"/>
    <property type="match status" value="2"/>
</dbReference>
<dbReference type="Proteomes" id="UP000231070">
    <property type="component" value="Unassembled WGS sequence"/>
</dbReference>
<reference evidence="12 13" key="1">
    <citation type="submission" date="2017-08" db="EMBL/GenBank/DDBJ databases">
        <title>Pleomorphomonas carboxidotrophicus sp. nov., a new mesophilic hydrogenogenic carboxidotroph.</title>
        <authorList>
            <person name="Esquivel-Elizondo S."/>
            <person name="Krajmalnik-Brown R."/>
            <person name="Maldonado J."/>
        </authorList>
    </citation>
    <scope>NUCLEOTIDE SEQUENCE [LARGE SCALE GENOMIC DNA]</scope>
    <source>
        <strain evidence="12 13">SVCO-16</strain>
    </source>
</reference>
<keyword evidence="13" id="KW-1185">Reference proteome</keyword>
<evidence type="ECO:0000256" key="5">
    <source>
        <dbReference type="ARBA" id="ARBA00022597"/>
    </source>
</evidence>
<dbReference type="GO" id="GO:0005524">
    <property type="term" value="F:ATP binding"/>
    <property type="evidence" value="ECO:0007669"/>
    <property type="project" value="UniProtKB-KW"/>
</dbReference>
<keyword evidence="6" id="KW-0677">Repeat</keyword>
<name>A0A2G9WPV0_9HYPH</name>
<evidence type="ECO:0000256" key="8">
    <source>
        <dbReference type="ARBA" id="ARBA00022840"/>
    </source>
</evidence>
<keyword evidence="9" id="KW-1278">Translocase</keyword>
<sequence>MSDPTSQTSEARRPILELRGIRKAFPGVLALDDVDLKVFPGAVHSLVGENGAGKSTLINVMVSLFQPDIGEIRIDGKSVRFSRPADARALGIGLVPQELNLVPHLTVMENILLGTTPLRFGNTAVDWRAMRARAAEVLDLIGEKIDLDAEASILSVAHQQLVQIARALAQDARILILDEPTASLSIPEADRLLALVEQLRDKGCAIIYVSHRLPEVLRLSDQITVMRNGRKVALLDRAEANEAILVRHMIGRDAQQRDRKPTAVLPTGQPILEVSGLSRVGEFEDVSFSLHRGEILGIAGLIGAGRTELARCIFGDTRRSSGRVVLDGRPIEFQHPSEAIRQGIAYVPEERKRLGIFPALGVAENMTLPILSRLSRLFQIRWGRQRGVTDEFVRKFAIKISSQDQLIRNLSGGNQQKVILGRWLATGCRVLLLDEPTRGIDVNAKFEIHRILRELAEAGLAILVISSEFEEVIGLADQIIVMHEGRLKGRIPASEATQEKLLTMAVA</sequence>
<keyword evidence="8" id="KW-0067">ATP-binding</keyword>
<comment type="caution">
    <text evidence="12">The sequence shown here is derived from an EMBL/GenBank/DDBJ whole genome shotgun (WGS) entry which is preliminary data.</text>
</comment>
<accession>A0A2G9WPV0</accession>
<dbReference type="CDD" id="cd03216">
    <property type="entry name" value="ABC_Carb_Monos_I"/>
    <property type="match status" value="1"/>
</dbReference>
<dbReference type="InterPro" id="IPR050107">
    <property type="entry name" value="ABC_carbohydrate_import_ATPase"/>
</dbReference>
<dbReference type="PROSITE" id="PS00211">
    <property type="entry name" value="ABC_TRANSPORTER_1"/>
    <property type="match status" value="1"/>
</dbReference>
<dbReference type="CDD" id="cd03215">
    <property type="entry name" value="ABC_Carb_Monos_II"/>
    <property type="match status" value="1"/>
</dbReference>
<keyword evidence="3" id="KW-0813">Transport</keyword>
<evidence type="ECO:0000256" key="4">
    <source>
        <dbReference type="ARBA" id="ARBA00022475"/>
    </source>
</evidence>
<keyword evidence="4" id="KW-1003">Cell membrane</keyword>
<evidence type="ECO:0000256" key="7">
    <source>
        <dbReference type="ARBA" id="ARBA00022741"/>
    </source>
</evidence>
<dbReference type="EMBL" id="NQVN01000026">
    <property type="protein sequence ID" value="PIO96738.1"/>
    <property type="molecule type" value="Genomic_DNA"/>
</dbReference>
<evidence type="ECO:0000256" key="2">
    <source>
        <dbReference type="ARBA" id="ARBA00005417"/>
    </source>
</evidence>
<evidence type="ECO:0000259" key="11">
    <source>
        <dbReference type="PROSITE" id="PS50893"/>
    </source>
</evidence>
<dbReference type="InterPro" id="IPR003439">
    <property type="entry name" value="ABC_transporter-like_ATP-bd"/>
</dbReference>
<keyword evidence="5" id="KW-0762">Sugar transport</keyword>